<evidence type="ECO:0000256" key="1">
    <source>
        <dbReference type="SAM" id="Phobius"/>
    </source>
</evidence>
<reference evidence="2" key="1">
    <citation type="submission" date="2021-01" db="EMBL/GenBank/DDBJ databases">
        <authorList>
            <person name="Li R."/>
            <person name="Bekaert M."/>
        </authorList>
    </citation>
    <scope>NUCLEOTIDE SEQUENCE</scope>
    <source>
        <strain evidence="2">Farmed</strain>
    </source>
</reference>
<keyword evidence="1" id="KW-0472">Membrane</keyword>
<dbReference type="AlphaFoldDB" id="A0A812CW55"/>
<evidence type="ECO:0000313" key="2">
    <source>
        <dbReference type="EMBL" id="CAE1283838.1"/>
    </source>
</evidence>
<feature type="transmembrane region" description="Helical" evidence="1">
    <location>
        <begin position="124"/>
        <end position="144"/>
    </location>
</feature>
<keyword evidence="3" id="KW-1185">Reference proteome</keyword>
<keyword evidence="1" id="KW-1133">Transmembrane helix</keyword>
<proteinExistence type="predicted"/>
<name>A0A812CW55_ACAPH</name>
<dbReference type="OrthoDB" id="420169at2759"/>
<protein>
    <submittedName>
        <fullName evidence="2">Uncharacterized protein</fullName>
    </submittedName>
</protein>
<dbReference type="Proteomes" id="UP000597762">
    <property type="component" value="Unassembled WGS sequence"/>
</dbReference>
<gene>
    <name evidence="2" type="ORF">SPHA_44285</name>
</gene>
<evidence type="ECO:0000313" key="3">
    <source>
        <dbReference type="Proteomes" id="UP000597762"/>
    </source>
</evidence>
<organism evidence="2 3">
    <name type="scientific">Acanthosepion pharaonis</name>
    <name type="common">Pharaoh cuttlefish</name>
    <name type="synonym">Sepia pharaonis</name>
    <dbReference type="NCBI Taxonomy" id="158019"/>
    <lineage>
        <taxon>Eukaryota</taxon>
        <taxon>Metazoa</taxon>
        <taxon>Spiralia</taxon>
        <taxon>Lophotrochozoa</taxon>
        <taxon>Mollusca</taxon>
        <taxon>Cephalopoda</taxon>
        <taxon>Coleoidea</taxon>
        <taxon>Decapodiformes</taxon>
        <taxon>Sepiida</taxon>
        <taxon>Sepiina</taxon>
        <taxon>Sepiidae</taxon>
        <taxon>Acanthosepion</taxon>
    </lineage>
</organism>
<feature type="transmembrane region" description="Helical" evidence="1">
    <location>
        <begin position="82"/>
        <end position="103"/>
    </location>
</feature>
<feature type="transmembrane region" description="Helical" evidence="1">
    <location>
        <begin position="156"/>
        <end position="178"/>
    </location>
</feature>
<comment type="caution">
    <text evidence="2">The sequence shown here is derived from an EMBL/GenBank/DDBJ whole genome shotgun (WGS) entry which is preliminary data.</text>
</comment>
<sequence>MGRCKRGLIWKSNFLVLSVRFPAGTHQQNHCRSRKFSFTYPPYLLIFLSVFHLSLLPSSTLLPLLLPSSPPHLPFCFPPLPFTFLDFTPTPFTFLTSSSSFLFSTSPFYLPRLYSHSLYLPHHLILLSFFSSSPSNLPLLLILPSIFSSSPSHPPFLIFFLFFLTSSSPSFPLQLLILPFSFFSFPFYTLSFHPSLLLFLFFFLPFSSSYTPLFIFHALFPRFSFLLSYSSFRLLLLFSSSPYFSPLSTPHFPSSNPFQKKAFFFCGGARHPRSKCPTPEMSCCNGQNDGNFAKVYHLEGIKFSAALPVICKLTTGLQRVSKTTVKCLPSKKS</sequence>
<keyword evidence="1" id="KW-0812">Transmembrane</keyword>
<feature type="transmembrane region" description="Helical" evidence="1">
    <location>
        <begin position="42"/>
        <end position="62"/>
    </location>
</feature>
<dbReference type="EMBL" id="CAHIKZ030002258">
    <property type="protein sequence ID" value="CAE1283838.1"/>
    <property type="molecule type" value="Genomic_DNA"/>
</dbReference>
<accession>A0A812CW55</accession>